<dbReference type="GO" id="GO:0004190">
    <property type="term" value="F:aspartic-type endopeptidase activity"/>
    <property type="evidence" value="ECO:0007669"/>
    <property type="project" value="InterPro"/>
</dbReference>
<name>A0A0W8FRM5_9ZZZZ</name>
<proteinExistence type="predicted"/>
<gene>
    <name evidence="1" type="ORF">ASZ90_006653</name>
</gene>
<dbReference type="AlphaFoldDB" id="A0A0W8FRM5"/>
<evidence type="ECO:0000313" key="1">
    <source>
        <dbReference type="EMBL" id="KUG23547.1"/>
    </source>
</evidence>
<organism evidence="1">
    <name type="scientific">hydrocarbon metagenome</name>
    <dbReference type="NCBI Taxonomy" id="938273"/>
    <lineage>
        <taxon>unclassified sequences</taxon>
        <taxon>metagenomes</taxon>
        <taxon>ecological metagenomes</taxon>
    </lineage>
</organism>
<dbReference type="InterPro" id="IPR020080">
    <property type="entry name" value="OM_adhesin/peptidase_omptin"/>
</dbReference>
<reference evidence="1" key="1">
    <citation type="journal article" date="2015" name="Proc. Natl. Acad. Sci. U.S.A.">
        <title>Networks of energetic and metabolic interactions define dynamics in microbial communities.</title>
        <authorList>
            <person name="Embree M."/>
            <person name="Liu J.K."/>
            <person name="Al-Bassam M.M."/>
            <person name="Zengler K."/>
        </authorList>
    </citation>
    <scope>NUCLEOTIDE SEQUENCE</scope>
</reference>
<dbReference type="SUPFAM" id="SSF69917">
    <property type="entry name" value="OMPT-like"/>
    <property type="match status" value="1"/>
</dbReference>
<accession>A0A0W8FRM5</accession>
<comment type="caution">
    <text evidence="1">The sequence shown here is derived from an EMBL/GenBank/DDBJ whole genome shotgun (WGS) entry which is preliminary data.</text>
</comment>
<sequence>MGMRSCHKKTMNCAMIAAFTLLCCTFSFAQNEGIKGAQFKDGSTIYGNVIKMSVDEIQIQTKDGNIISLKFDDVENFIIADNLGGIRLKDGNIIYGRIIEIDSDKVIIVTKDNNAVTRKLNDVASFINKADEEKKPPKHFFALGTEISYIKYEETGMEEKGVMYGLVGSYTYHNNKLMLKAEGKFAYGEVAYNGSTWDETPLTISGIPDYMLEFRSLLGYNYSVKTVKITPHLGIGYRWLQDNSQNKSPSGYKREANYFYIPAGIEAVADLGNNWFLGANVEYDCFLWGIQKSYLSDVDPGFNDVENKQTSGYGFRGSISITKKYKKAGFVIEPYIRYWNIEDSGIEPVTYYGTHVLYGIEPSNNSTEFGCKLAVTF</sequence>
<dbReference type="Gene3D" id="2.40.128.100">
    <property type="entry name" value="OPCA outer membrane adhesin/invasin"/>
    <property type="match status" value="1"/>
</dbReference>
<protein>
    <submittedName>
        <fullName evidence="1">Uncharacterized protein</fullName>
    </submittedName>
</protein>
<dbReference type="EMBL" id="LNQE01000899">
    <property type="protein sequence ID" value="KUG23547.1"/>
    <property type="molecule type" value="Genomic_DNA"/>
</dbReference>